<keyword evidence="1" id="KW-0812">Transmembrane</keyword>
<dbReference type="EMBL" id="FR824064">
    <property type="protein sequence ID" value="CCA16187.1"/>
    <property type="molecule type" value="Genomic_DNA"/>
</dbReference>
<reference evidence="2" key="2">
    <citation type="submission" date="2011-02" db="EMBL/GenBank/DDBJ databases">
        <authorList>
            <person name="MacLean D."/>
        </authorList>
    </citation>
    <scope>NUCLEOTIDE SEQUENCE</scope>
</reference>
<evidence type="ECO:0000313" key="2">
    <source>
        <dbReference type="EMBL" id="CCA16187.1"/>
    </source>
</evidence>
<dbReference type="HOGENOM" id="CLU_807556_0_0_1"/>
<keyword evidence="1" id="KW-0472">Membrane</keyword>
<accession>F0W4Z7</accession>
<protein>
    <submittedName>
        <fullName evidence="2">AlNc14C19G1967 protein</fullName>
    </submittedName>
</protein>
<proteinExistence type="predicted"/>
<sequence length="344" mass="38353">MDIVTTDGNIREFVYSVSGTKFFFSKLESYCSGRRACGRRMLTDIAIPKEKVVQLPSQVSSNPQFLCLLRGALIHSISCAKCLKESNDSDVMGNFLVEDFSPHSRFHLYVLHTSKNPKEIITSCRWDSRCVGATVELIREACNSFGRDLLALDRSPPDLSSPGLAGVKVHDDGHPYEVRKYGLLKRGISIDQFLKLDLWCFYAQNAGNVRQFCLACVSSAGKNKKISISIERILNDQNVSPTHPYQINIERVLIFITSCSHFALLNSFLFVLLGSYSWAVAVGAFYTSTVRLPWLTLISVWRIVTRQDDWSKSGSGMSLLKTDFTFSSDKGCSNGGFSNGKYSG</sequence>
<gene>
    <name evidence="2" type="primary">AlNc14C19G1967</name>
    <name evidence="2" type="ORF">ALNC14_023300</name>
</gene>
<feature type="transmembrane region" description="Helical" evidence="1">
    <location>
        <begin position="252"/>
        <end position="272"/>
    </location>
</feature>
<reference evidence="2" key="1">
    <citation type="journal article" date="2011" name="PLoS Biol.">
        <title>Gene gain and loss during evolution of obligate parasitism in the white rust pathogen of Arabidopsis thaliana.</title>
        <authorList>
            <person name="Kemen E."/>
            <person name="Gardiner A."/>
            <person name="Schultz-Larsen T."/>
            <person name="Kemen A.C."/>
            <person name="Balmuth A.L."/>
            <person name="Robert-Seilaniantz A."/>
            <person name="Bailey K."/>
            <person name="Holub E."/>
            <person name="Studholme D.J."/>
            <person name="Maclean D."/>
            <person name="Jones J.D."/>
        </authorList>
    </citation>
    <scope>NUCLEOTIDE SEQUENCE</scope>
</reference>
<name>F0W4Z7_9STRA</name>
<keyword evidence="1" id="KW-1133">Transmembrane helix</keyword>
<feature type="transmembrane region" description="Helical" evidence="1">
    <location>
        <begin position="278"/>
        <end position="304"/>
    </location>
</feature>
<organism evidence="2">
    <name type="scientific">Albugo laibachii Nc14</name>
    <dbReference type="NCBI Taxonomy" id="890382"/>
    <lineage>
        <taxon>Eukaryota</taxon>
        <taxon>Sar</taxon>
        <taxon>Stramenopiles</taxon>
        <taxon>Oomycota</taxon>
        <taxon>Peronosporomycetes</taxon>
        <taxon>Albuginales</taxon>
        <taxon>Albuginaceae</taxon>
        <taxon>Albugo</taxon>
    </lineage>
</organism>
<evidence type="ECO:0000256" key="1">
    <source>
        <dbReference type="SAM" id="Phobius"/>
    </source>
</evidence>
<dbReference type="AlphaFoldDB" id="F0W4Z7"/>